<proteinExistence type="predicted"/>
<accession>A0ACC0JZ50</accession>
<dbReference type="Proteomes" id="UP001064048">
    <property type="component" value="Chromosome Z"/>
</dbReference>
<evidence type="ECO:0000313" key="2">
    <source>
        <dbReference type="Proteomes" id="UP001064048"/>
    </source>
</evidence>
<keyword evidence="2" id="KW-1185">Reference proteome</keyword>
<protein>
    <submittedName>
        <fullName evidence="1">Uncharacterized protein</fullName>
    </submittedName>
</protein>
<comment type="caution">
    <text evidence="1">The sequence shown here is derived from an EMBL/GenBank/DDBJ whole genome shotgun (WGS) entry which is preliminary data.</text>
</comment>
<gene>
    <name evidence="1" type="ORF">MSG28_000093</name>
</gene>
<reference evidence="1 2" key="1">
    <citation type="journal article" date="2022" name="Genome Biol. Evol.">
        <title>The Spruce Budworm Genome: Reconstructing the Evolutionary History of Antifreeze Proteins.</title>
        <authorList>
            <person name="Beliveau C."/>
            <person name="Gagne P."/>
            <person name="Picq S."/>
            <person name="Vernygora O."/>
            <person name="Keeling C.I."/>
            <person name="Pinkney K."/>
            <person name="Doucet D."/>
            <person name="Wen F."/>
            <person name="Johnston J.S."/>
            <person name="Maaroufi H."/>
            <person name="Boyle B."/>
            <person name="Laroche J."/>
            <person name="Dewar K."/>
            <person name="Juretic N."/>
            <person name="Blackburn G."/>
            <person name="Nisole A."/>
            <person name="Brunet B."/>
            <person name="Brandao M."/>
            <person name="Lumley L."/>
            <person name="Duan J."/>
            <person name="Quan G."/>
            <person name="Lucarotti C.J."/>
            <person name="Roe A.D."/>
            <person name="Sperling F.A.H."/>
            <person name="Levesque R.C."/>
            <person name="Cusson M."/>
        </authorList>
    </citation>
    <scope>NUCLEOTIDE SEQUENCE [LARGE SCALE GENOMIC DNA]</scope>
    <source>
        <strain evidence="1">Glfc:IPQL:Cfum</strain>
    </source>
</reference>
<name>A0ACC0JZ50_CHOFU</name>
<organism evidence="1 2">
    <name type="scientific">Choristoneura fumiferana</name>
    <name type="common">Spruce budworm moth</name>
    <name type="synonym">Archips fumiferana</name>
    <dbReference type="NCBI Taxonomy" id="7141"/>
    <lineage>
        <taxon>Eukaryota</taxon>
        <taxon>Metazoa</taxon>
        <taxon>Ecdysozoa</taxon>
        <taxon>Arthropoda</taxon>
        <taxon>Hexapoda</taxon>
        <taxon>Insecta</taxon>
        <taxon>Pterygota</taxon>
        <taxon>Neoptera</taxon>
        <taxon>Endopterygota</taxon>
        <taxon>Lepidoptera</taxon>
        <taxon>Glossata</taxon>
        <taxon>Ditrysia</taxon>
        <taxon>Tortricoidea</taxon>
        <taxon>Tortricidae</taxon>
        <taxon>Tortricinae</taxon>
        <taxon>Choristoneura</taxon>
    </lineage>
</organism>
<dbReference type="EMBL" id="CM046131">
    <property type="protein sequence ID" value="KAI8429454.1"/>
    <property type="molecule type" value="Genomic_DNA"/>
</dbReference>
<feature type="non-terminal residue" evidence="1">
    <location>
        <position position="413"/>
    </location>
</feature>
<evidence type="ECO:0000313" key="1">
    <source>
        <dbReference type="EMBL" id="KAI8429454.1"/>
    </source>
</evidence>
<sequence length="413" mass="45320">MFRTRQIITEGARLRSVSQNVNDIARIQTSAPLATNMDKFKLPSRYGAGEKSVWVEYIEFVAKFKPQVNLGQGFPDYHAPKHATQALAEIASSDNPLMQQYTRGFPRIAYPLEAASGRAAASLRGRASGDAAKGTAQTEAPLSTAKKPTKYGSARGARPEAALMDTRLIPNGVTAARRSCAPSRCSAANLVPISLTAQGHPRLVQALSKLYSPLIGRQIDPNNEVLVTTGAYEALYAAILGHVEEGDEVIVIEPFFDCYNFMIKMTGGVAKFIALKPNKTSGVISSADWVLDEAELTSLFGPKTKMLILNTPHNPLGKVFDRRELEFIANLCKKHNVLCLSDEVYEWMVYEPHKHIRIATLPDMWERTITIGSAGKTFSVTGWKIGWAYGPANLMRNLQVVHQTACILADTRT</sequence>